<dbReference type="Gene3D" id="3.10.129.10">
    <property type="entry name" value="Hotdog Thioesterase"/>
    <property type="match status" value="1"/>
</dbReference>
<dbReference type="AlphaFoldDB" id="A0AAE0ZBD9"/>
<dbReference type="SUPFAM" id="SSF54637">
    <property type="entry name" value="Thioesterase/thiol ester dehydrase-isomerase"/>
    <property type="match status" value="2"/>
</dbReference>
<feature type="region of interest" description="Disordered" evidence="1">
    <location>
        <begin position="77"/>
        <end position="115"/>
    </location>
</feature>
<feature type="compositionally biased region" description="Polar residues" evidence="1">
    <location>
        <begin position="90"/>
        <end position="100"/>
    </location>
</feature>
<dbReference type="PANTHER" id="PTHR34487">
    <property type="entry name" value="ACYL-ACP THIOESTERASE"/>
    <property type="match status" value="1"/>
</dbReference>
<dbReference type="InterPro" id="IPR029069">
    <property type="entry name" value="HotDog_dom_sf"/>
</dbReference>
<accession>A0AAE0ZBD9</accession>
<gene>
    <name evidence="2" type="ORF">RRG08_017644</name>
</gene>
<evidence type="ECO:0000313" key="3">
    <source>
        <dbReference type="Proteomes" id="UP001283361"/>
    </source>
</evidence>
<name>A0AAE0ZBD9_9GAST</name>
<reference evidence="2" key="1">
    <citation type="journal article" date="2023" name="G3 (Bethesda)">
        <title>A reference genome for the long-term kleptoplast-retaining sea slug Elysia crispata morphotype clarki.</title>
        <authorList>
            <person name="Eastman K.E."/>
            <person name="Pendleton A.L."/>
            <person name="Shaikh M.A."/>
            <person name="Suttiyut T."/>
            <person name="Ogas R."/>
            <person name="Tomko P."/>
            <person name="Gavelis G."/>
            <person name="Widhalm J.R."/>
            <person name="Wisecaver J.H."/>
        </authorList>
    </citation>
    <scope>NUCLEOTIDE SEQUENCE</scope>
    <source>
        <strain evidence="2">ECLA1</strain>
    </source>
</reference>
<dbReference type="EMBL" id="JAWDGP010004246">
    <property type="protein sequence ID" value="KAK3766203.1"/>
    <property type="molecule type" value="Genomic_DNA"/>
</dbReference>
<dbReference type="Proteomes" id="UP001283361">
    <property type="component" value="Unassembled WGS sequence"/>
</dbReference>
<protein>
    <submittedName>
        <fullName evidence="2">Uncharacterized protein</fullName>
    </submittedName>
</protein>
<sequence length="373" mass="42426">MEEIPAGHIDVTNFRYRSTPYPMLECTVPGLSQEAFDRNWKPKAASLMCVDSVTRKYVVFQPLSAAKLDKPSTTANITTNKNTNVGANPPCNTENSTSETADWKSREGAKDNSMEEAQTQENIQTFLGWRRIVTERLAFGSCTEFTLSRDLFDPNVPKARLDFRFTLAYVGACTLAIRTEFFALGEGVPKSRLWTCTYQLVMVDKETRQPTTVPKWFLDEYQGRGCMKQPLVIRPFRKPGRTYCHPVLVQWSNTDEFGHATWSSYVHWAVDALHAALLPRRDGGTPTERQSKRGRAVRGSEALRGITTEIMKRGLSKFQVGYYKECLEGDHVDVHVWQEGEREEVFCSLLREDEEVSQVKLVYFTEDGEEGGF</sequence>
<keyword evidence="3" id="KW-1185">Reference proteome</keyword>
<dbReference type="PANTHER" id="PTHR34487:SF1">
    <property type="entry name" value="ACYL-ACP THIOESTERASE"/>
    <property type="match status" value="1"/>
</dbReference>
<organism evidence="2 3">
    <name type="scientific">Elysia crispata</name>
    <name type="common">lettuce slug</name>
    <dbReference type="NCBI Taxonomy" id="231223"/>
    <lineage>
        <taxon>Eukaryota</taxon>
        <taxon>Metazoa</taxon>
        <taxon>Spiralia</taxon>
        <taxon>Lophotrochozoa</taxon>
        <taxon>Mollusca</taxon>
        <taxon>Gastropoda</taxon>
        <taxon>Heterobranchia</taxon>
        <taxon>Euthyneura</taxon>
        <taxon>Panpulmonata</taxon>
        <taxon>Sacoglossa</taxon>
        <taxon>Placobranchoidea</taxon>
        <taxon>Plakobranchidae</taxon>
        <taxon>Elysia</taxon>
    </lineage>
</organism>
<feature type="compositionally biased region" description="Basic and acidic residues" evidence="1">
    <location>
        <begin position="101"/>
        <end position="113"/>
    </location>
</feature>
<evidence type="ECO:0000256" key="1">
    <source>
        <dbReference type="SAM" id="MobiDB-lite"/>
    </source>
</evidence>
<evidence type="ECO:0000313" key="2">
    <source>
        <dbReference type="EMBL" id="KAK3766203.1"/>
    </source>
</evidence>
<comment type="caution">
    <text evidence="2">The sequence shown here is derived from an EMBL/GenBank/DDBJ whole genome shotgun (WGS) entry which is preliminary data.</text>
</comment>
<proteinExistence type="predicted"/>